<dbReference type="InParanoid" id="A0A194RSD6"/>
<reference evidence="10 11" key="1">
    <citation type="journal article" date="2015" name="Nat. Commun.">
        <title>Outbred genome sequencing and CRISPR/Cas9 gene editing in butterflies.</title>
        <authorList>
            <person name="Li X."/>
            <person name="Fan D."/>
            <person name="Zhang W."/>
            <person name="Liu G."/>
            <person name="Zhang L."/>
            <person name="Zhao L."/>
            <person name="Fang X."/>
            <person name="Chen L."/>
            <person name="Dong Y."/>
            <person name="Chen Y."/>
            <person name="Ding Y."/>
            <person name="Zhao R."/>
            <person name="Feng M."/>
            <person name="Zhu Y."/>
            <person name="Feng Y."/>
            <person name="Jiang X."/>
            <person name="Zhu D."/>
            <person name="Xiang H."/>
            <person name="Feng X."/>
            <person name="Li S."/>
            <person name="Wang J."/>
            <person name="Zhang G."/>
            <person name="Kronforst M.R."/>
            <person name="Wang W."/>
        </authorList>
    </citation>
    <scope>NUCLEOTIDE SEQUENCE [LARGE SCALE GENOMIC DNA]</scope>
    <source>
        <strain evidence="10">Ya'a_city_454_Pm</strain>
        <tissue evidence="10">Whole body</tissue>
    </source>
</reference>
<evidence type="ECO:0000256" key="5">
    <source>
        <dbReference type="ARBA" id="ARBA00022989"/>
    </source>
</evidence>
<name>A0A194RSD6_PAPMA</name>
<feature type="transmembrane region" description="Helical" evidence="8">
    <location>
        <begin position="556"/>
        <end position="576"/>
    </location>
</feature>
<evidence type="ECO:0000256" key="7">
    <source>
        <dbReference type="SAM" id="MobiDB-lite"/>
    </source>
</evidence>
<feature type="compositionally biased region" description="Basic and acidic residues" evidence="7">
    <location>
        <begin position="101"/>
        <end position="111"/>
    </location>
</feature>
<protein>
    <submittedName>
        <fullName evidence="10">Synaptic vesicle glycoprotein 2B</fullName>
    </submittedName>
</protein>
<keyword evidence="3" id="KW-0813">Transport</keyword>
<dbReference type="PANTHER" id="PTHR23511">
    <property type="entry name" value="SYNAPTIC VESICLE GLYCOPROTEIN 2"/>
    <property type="match status" value="1"/>
</dbReference>
<dbReference type="InterPro" id="IPR020846">
    <property type="entry name" value="MFS_dom"/>
</dbReference>
<dbReference type="GO" id="GO:0016020">
    <property type="term" value="C:membrane"/>
    <property type="evidence" value="ECO:0007669"/>
    <property type="project" value="UniProtKB-SubCell"/>
</dbReference>
<feature type="region of interest" description="Disordered" evidence="7">
    <location>
        <begin position="99"/>
        <end position="119"/>
    </location>
</feature>
<feature type="transmembrane region" description="Helical" evidence="8">
    <location>
        <begin position="582"/>
        <end position="604"/>
    </location>
</feature>
<keyword evidence="6 8" id="KW-0472">Membrane</keyword>
<evidence type="ECO:0000313" key="11">
    <source>
        <dbReference type="Proteomes" id="UP000053240"/>
    </source>
</evidence>
<accession>A0A194RSD6</accession>
<gene>
    <name evidence="10" type="ORF">RR48_12492</name>
</gene>
<organism evidence="10 11">
    <name type="scientific">Papilio machaon</name>
    <name type="common">Old World swallowtail butterfly</name>
    <dbReference type="NCBI Taxonomy" id="76193"/>
    <lineage>
        <taxon>Eukaryota</taxon>
        <taxon>Metazoa</taxon>
        <taxon>Ecdysozoa</taxon>
        <taxon>Arthropoda</taxon>
        <taxon>Hexapoda</taxon>
        <taxon>Insecta</taxon>
        <taxon>Pterygota</taxon>
        <taxon>Neoptera</taxon>
        <taxon>Endopterygota</taxon>
        <taxon>Lepidoptera</taxon>
        <taxon>Glossata</taxon>
        <taxon>Ditrysia</taxon>
        <taxon>Papilionoidea</taxon>
        <taxon>Papilionidae</taxon>
        <taxon>Papilioninae</taxon>
        <taxon>Papilio</taxon>
    </lineage>
</organism>
<dbReference type="FunFam" id="1.20.1250.20:FF:000232">
    <property type="entry name" value="Organic cation/carnitine transporter 7"/>
    <property type="match status" value="1"/>
</dbReference>
<dbReference type="Proteomes" id="UP000053240">
    <property type="component" value="Unassembled WGS sequence"/>
</dbReference>
<evidence type="ECO:0000256" key="2">
    <source>
        <dbReference type="ARBA" id="ARBA00008335"/>
    </source>
</evidence>
<dbReference type="InterPro" id="IPR036259">
    <property type="entry name" value="MFS_trans_sf"/>
</dbReference>
<feature type="region of interest" description="Disordered" evidence="7">
    <location>
        <begin position="13"/>
        <end position="33"/>
    </location>
</feature>
<dbReference type="PANTHER" id="PTHR23511:SF38">
    <property type="entry name" value="SYNAPTIC VESICLE 2-RELATED PROTEIN-LIKE PROTEIN"/>
    <property type="match status" value="1"/>
</dbReference>
<feature type="transmembrane region" description="Helical" evidence="8">
    <location>
        <begin position="458"/>
        <end position="480"/>
    </location>
</feature>
<keyword evidence="5 8" id="KW-1133">Transmembrane helix</keyword>
<evidence type="ECO:0000256" key="6">
    <source>
        <dbReference type="ARBA" id="ARBA00023136"/>
    </source>
</evidence>
<feature type="transmembrane region" description="Helical" evidence="8">
    <location>
        <begin position="271"/>
        <end position="294"/>
    </location>
</feature>
<feature type="transmembrane region" description="Helical" evidence="8">
    <location>
        <begin position="219"/>
        <end position="240"/>
    </location>
</feature>
<dbReference type="InterPro" id="IPR005828">
    <property type="entry name" value="MFS_sugar_transport-like"/>
</dbReference>
<evidence type="ECO:0000259" key="9">
    <source>
        <dbReference type="PROSITE" id="PS50850"/>
    </source>
</evidence>
<keyword evidence="11" id="KW-1185">Reference proteome</keyword>
<feature type="transmembrane region" description="Helical" evidence="8">
    <location>
        <begin position="306"/>
        <end position="328"/>
    </location>
</feature>
<dbReference type="EMBL" id="KQ459984">
    <property type="protein sequence ID" value="KPJ18981.1"/>
    <property type="molecule type" value="Genomic_DNA"/>
</dbReference>
<dbReference type="Pfam" id="PF00083">
    <property type="entry name" value="Sugar_tr"/>
    <property type="match status" value="1"/>
</dbReference>
<feature type="transmembrane region" description="Helical" evidence="8">
    <location>
        <begin position="348"/>
        <end position="365"/>
    </location>
</feature>
<dbReference type="Gene3D" id="1.20.1250.20">
    <property type="entry name" value="MFS general substrate transporter like domains"/>
    <property type="match status" value="1"/>
</dbReference>
<evidence type="ECO:0000256" key="4">
    <source>
        <dbReference type="ARBA" id="ARBA00022692"/>
    </source>
</evidence>
<feature type="transmembrane region" description="Helical" evidence="8">
    <location>
        <begin position="643"/>
        <end position="663"/>
    </location>
</feature>
<feature type="transmembrane region" description="Helical" evidence="8">
    <location>
        <begin position="616"/>
        <end position="637"/>
    </location>
</feature>
<feature type="transmembrane region" description="Helical" evidence="8">
    <location>
        <begin position="180"/>
        <end position="207"/>
    </location>
</feature>
<dbReference type="PROSITE" id="PS50850">
    <property type="entry name" value="MFS"/>
    <property type="match status" value="1"/>
</dbReference>
<dbReference type="STRING" id="76193.A0A194RSD6"/>
<comment type="subcellular location">
    <subcellularLocation>
        <location evidence="1">Membrane</location>
        <topology evidence="1">Multi-pass membrane protein</topology>
    </subcellularLocation>
</comment>
<feature type="transmembrane region" description="Helical" evidence="8">
    <location>
        <begin position="247"/>
        <end position="265"/>
    </location>
</feature>
<evidence type="ECO:0000256" key="3">
    <source>
        <dbReference type="ARBA" id="ARBA00022448"/>
    </source>
</evidence>
<dbReference type="AlphaFoldDB" id="A0A194RSD6"/>
<dbReference type="GO" id="GO:0022857">
    <property type="term" value="F:transmembrane transporter activity"/>
    <property type="evidence" value="ECO:0007669"/>
    <property type="project" value="InterPro"/>
</dbReference>
<feature type="transmembrane region" description="Helical" evidence="8">
    <location>
        <begin position="527"/>
        <end position="549"/>
    </location>
</feature>
<feature type="domain" description="Major facilitator superfamily (MFS) profile" evidence="9">
    <location>
        <begin position="182"/>
        <end position="668"/>
    </location>
</feature>
<evidence type="ECO:0000313" key="10">
    <source>
        <dbReference type="EMBL" id="KPJ18981.1"/>
    </source>
</evidence>
<keyword evidence="4 8" id="KW-0812">Transmembrane</keyword>
<sequence length="672" mass="73940">MEVVCGVRYRSVRSSPAGSGDGSGLERARRPPASALAFAAPPPALSLIKTLEVTSHRPKEDSGKAKCCTKKDFLAKKPTPVVRKKYPFDIQSRGFENADCLNDRRPSREDGTSVGSEAAFAQKPQQVARAILGAASTRAPIHSRYTSRISTVSLAGLDFLEHGADFEAAISATGFGRFHFCLLAITGLIYANTAIGITIISFVLPAATCDFRMTSSDKGWLTAAPMLGMVIGSYFWGCLADTKGRKLVLVSTLLIDGFVGILSSFVQILPIFMACRFINGFSIAGAMGICFPYLGEFQQTKYREKILCWMEMFWTLGVILLPLFAWAIIPIQGIRIESGSFSYDSWNWFVAACAVPSLLLGFWLFTFPESPKFMMECGDYDDALACLKSIYRQNTGDDPDNYPIKSLKEKVRTISVASQNSQKSVRSLSMRKPKDLKRLFGEIWVQTKALCRPPYLKYTILTCLIQFGLTTSYYTLMIWFPELFNRYEEFEHRFPNTSASVCDVSGIVVDEAAADPFDCEKIIDQSVYMHTLIVGLACIPTSLWLPLCVHKLGAKFFLIFSLGVAALVTFGLYFVQNSTQNLVLSCIFEALTSLAISLVFCVLVDLFPTNLRVMAAALSLTAGRGGGLIGNLSFGYLIDINCIVPIVVFSAFLLIAAILCFFLPKTGQEALD</sequence>
<comment type="similarity">
    <text evidence="2">Belongs to the major facilitator superfamily.</text>
</comment>
<dbReference type="SUPFAM" id="SSF103473">
    <property type="entry name" value="MFS general substrate transporter"/>
    <property type="match status" value="1"/>
</dbReference>
<evidence type="ECO:0000256" key="1">
    <source>
        <dbReference type="ARBA" id="ARBA00004141"/>
    </source>
</evidence>
<proteinExistence type="inferred from homology"/>
<evidence type="ECO:0000256" key="8">
    <source>
        <dbReference type="SAM" id="Phobius"/>
    </source>
</evidence>